<organism evidence="2 4">
    <name type="scientific">Legionella birminghamensis</name>
    <dbReference type="NCBI Taxonomy" id="28083"/>
    <lineage>
        <taxon>Bacteria</taxon>
        <taxon>Pseudomonadati</taxon>
        <taxon>Pseudomonadota</taxon>
        <taxon>Gammaproteobacteria</taxon>
        <taxon>Legionellales</taxon>
        <taxon>Legionellaceae</taxon>
        <taxon>Legionella</taxon>
    </lineage>
</organism>
<gene>
    <name evidence="1" type="ORF">Lbir_2872</name>
    <name evidence="2" type="ORF">NCTC12437_00787</name>
</gene>
<protein>
    <submittedName>
        <fullName evidence="2">Uncharacterized protein</fullName>
    </submittedName>
</protein>
<dbReference type="RefSeq" id="WP_058524845.1">
    <property type="nucleotide sequence ID" value="NZ_CAAAHV010000021.1"/>
</dbReference>
<reference evidence="1 3" key="1">
    <citation type="submission" date="2015-11" db="EMBL/GenBank/DDBJ databases">
        <title>Genomic analysis of 38 Legionella species identifies large and diverse effector repertoires.</title>
        <authorList>
            <person name="Burstein D."/>
            <person name="Amaro F."/>
            <person name="Zusman T."/>
            <person name="Lifshitz Z."/>
            <person name="Cohen O."/>
            <person name="Gilbert J.A."/>
            <person name="Pupko T."/>
            <person name="Shuman H.A."/>
            <person name="Segal G."/>
        </authorList>
    </citation>
    <scope>NUCLEOTIDE SEQUENCE [LARGE SCALE GENOMIC DNA]</scope>
    <source>
        <strain evidence="1 3">CDC#1407-AL-14</strain>
    </source>
</reference>
<dbReference type="Proteomes" id="UP000255066">
    <property type="component" value="Unassembled WGS sequence"/>
</dbReference>
<dbReference type="EMBL" id="UGNW01000001">
    <property type="protein sequence ID" value="STX31017.1"/>
    <property type="molecule type" value="Genomic_DNA"/>
</dbReference>
<dbReference type="STRING" id="28083.Lbir_2872"/>
<evidence type="ECO:0000313" key="4">
    <source>
        <dbReference type="Proteomes" id="UP000255066"/>
    </source>
</evidence>
<dbReference type="OrthoDB" id="5653101at2"/>
<dbReference type="EMBL" id="LNXT01000048">
    <property type="protein sequence ID" value="KTC68270.1"/>
    <property type="molecule type" value="Genomic_DNA"/>
</dbReference>
<proteinExistence type="predicted"/>
<evidence type="ECO:0000313" key="2">
    <source>
        <dbReference type="EMBL" id="STX31017.1"/>
    </source>
</evidence>
<name>A0A378I736_9GAMM</name>
<evidence type="ECO:0000313" key="3">
    <source>
        <dbReference type="Proteomes" id="UP000054735"/>
    </source>
</evidence>
<evidence type="ECO:0000313" key="1">
    <source>
        <dbReference type="EMBL" id="KTC68270.1"/>
    </source>
</evidence>
<accession>A0A378I736</accession>
<reference evidence="2 4" key="2">
    <citation type="submission" date="2018-06" db="EMBL/GenBank/DDBJ databases">
        <authorList>
            <consortium name="Pathogen Informatics"/>
            <person name="Doyle S."/>
        </authorList>
    </citation>
    <scope>NUCLEOTIDE SEQUENCE [LARGE SCALE GENOMIC DNA]</scope>
    <source>
        <strain evidence="2 4">NCTC12437</strain>
    </source>
</reference>
<dbReference type="AlphaFoldDB" id="A0A378I736"/>
<dbReference type="Proteomes" id="UP000054735">
    <property type="component" value="Unassembled WGS sequence"/>
</dbReference>
<sequence>MKKADLEKHTREYYKSIGWLDIRRNVKAEGKMKKLNNFVAALNPDTELTAAELKELAGILLLKLKGREAILEDKNPKEKPQKSLLAFKAIADEVFGDYKVLTSLDEATLMDDVLLLCSQHKSHALEFAKILNNLNRNAGPSAFQRLRKDIPAAIPEPDKLLNFYKLAFEKASHSITFEDYLLLHENLVKASIQIDPETLFGIDILHVRNIRALIEGMLPLFKAANWDISPYLGLAYQSGERSAELHKTIAALFDMQLEANLRKSLVDFLFKYPNLPVSVILKAAEQAQNEAVSAEVNKAIAAFAAMNLEEAVHTPLLNAMLSNPKASYAGVVQVAEQFKASNNNNALTEKDIAAIGQFGEPLLRLMQKLSASKQSSAAESSASLLKPENLALVIQNAPCVRSILQACLYLEKLDKLDQNNFDKLFKNPRSAHLIVMSLYGKEQCEAATDTALIAEIEKDSKSLRDEARALHLSQAVQPKQTEELKRIRQKLNFFAQDGGRLDKFSEQLMKEAILAAPSLAQQETVVAEERSMSPGV</sequence>
<keyword evidence="3" id="KW-1185">Reference proteome</keyword>